<feature type="transmembrane region" description="Helical" evidence="1">
    <location>
        <begin position="20"/>
        <end position="39"/>
    </location>
</feature>
<dbReference type="Proteomes" id="UP000623795">
    <property type="component" value="Unassembled WGS sequence"/>
</dbReference>
<keyword evidence="3" id="KW-0808">Transferase</keyword>
<sequence>MEVTPSHRIVTLPDFRNLGVLLRTLVIAESANFLSLAAHAPDLLDAVTRVGAGALPYEVSLLAVVLLLFIVAPWVGRLPYRQGVWATVVVVALAAGGLELAFNSWMGIMPGVGPLKSATIGALLAALILGYFNWRQRVLSPALATARLMALQSRIRPHFLFNSLNTAVSLVRQDPRLAEQVLLDMADLFRALLADSRSLVPLADEVRLAEAYLQIEQLRLGERLRMHWNLEGAPMSADVPILVLQPLLENAVRYGVEPFAEGGDVHASIRVSSGMLEIEVINSVRGGTCAVPSGNRIALANIEERLGLHFDAEGVLRIATKDNMFVVRVSVPLRASRPHDRS</sequence>
<feature type="transmembrane region" description="Helical" evidence="1">
    <location>
        <begin position="114"/>
        <end position="134"/>
    </location>
</feature>
<keyword evidence="1" id="KW-0472">Membrane</keyword>
<dbReference type="SUPFAM" id="SSF55874">
    <property type="entry name" value="ATPase domain of HSP90 chaperone/DNA topoisomerase II/histidine kinase"/>
    <property type="match status" value="1"/>
</dbReference>
<dbReference type="PANTHER" id="PTHR34220:SF7">
    <property type="entry name" value="SENSOR HISTIDINE KINASE YPDA"/>
    <property type="match status" value="1"/>
</dbReference>
<evidence type="ECO:0000313" key="3">
    <source>
        <dbReference type="EMBL" id="NMG45799.1"/>
    </source>
</evidence>
<feature type="transmembrane region" description="Helical" evidence="1">
    <location>
        <begin position="59"/>
        <end position="76"/>
    </location>
</feature>
<evidence type="ECO:0000313" key="4">
    <source>
        <dbReference type="Proteomes" id="UP000623795"/>
    </source>
</evidence>
<dbReference type="InterPro" id="IPR050640">
    <property type="entry name" value="Bact_2-comp_sensor_kinase"/>
</dbReference>
<name>A0ABX1Q277_9RHOO</name>
<keyword evidence="1" id="KW-1133">Transmembrane helix</keyword>
<dbReference type="InterPro" id="IPR010559">
    <property type="entry name" value="Sig_transdc_His_kin_internal"/>
</dbReference>
<keyword evidence="4" id="KW-1185">Reference proteome</keyword>
<accession>A0ABX1Q277</accession>
<feature type="transmembrane region" description="Helical" evidence="1">
    <location>
        <begin position="83"/>
        <end position="102"/>
    </location>
</feature>
<dbReference type="Pfam" id="PF06580">
    <property type="entry name" value="His_kinase"/>
    <property type="match status" value="1"/>
</dbReference>
<keyword evidence="1" id="KW-0812">Transmembrane</keyword>
<proteinExistence type="predicted"/>
<dbReference type="InterPro" id="IPR036890">
    <property type="entry name" value="HATPase_C_sf"/>
</dbReference>
<dbReference type="PANTHER" id="PTHR34220">
    <property type="entry name" value="SENSOR HISTIDINE KINASE YPDA"/>
    <property type="match status" value="1"/>
</dbReference>
<organism evidence="3 4">
    <name type="scientific">Aromatoleum toluvorans</name>
    <dbReference type="NCBI Taxonomy" id="92002"/>
    <lineage>
        <taxon>Bacteria</taxon>
        <taxon>Pseudomonadati</taxon>
        <taxon>Pseudomonadota</taxon>
        <taxon>Betaproteobacteria</taxon>
        <taxon>Rhodocyclales</taxon>
        <taxon>Rhodocyclaceae</taxon>
        <taxon>Aromatoleum</taxon>
    </lineage>
</organism>
<gene>
    <name evidence="3" type="ORF">GPA22_18950</name>
</gene>
<dbReference type="RefSeq" id="WP_169257630.1">
    <property type="nucleotide sequence ID" value="NZ_WTVN01000038.1"/>
</dbReference>
<evidence type="ECO:0000256" key="1">
    <source>
        <dbReference type="SAM" id="Phobius"/>
    </source>
</evidence>
<keyword evidence="3" id="KW-0418">Kinase</keyword>
<feature type="domain" description="Signal transduction histidine kinase internal region" evidence="2">
    <location>
        <begin position="146"/>
        <end position="224"/>
    </location>
</feature>
<protein>
    <submittedName>
        <fullName evidence="3">Sensor histidine kinase</fullName>
    </submittedName>
</protein>
<dbReference type="GO" id="GO:0016301">
    <property type="term" value="F:kinase activity"/>
    <property type="evidence" value="ECO:0007669"/>
    <property type="project" value="UniProtKB-KW"/>
</dbReference>
<dbReference type="Gene3D" id="3.30.565.10">
    <property type="entry name" value="Histidine kinase-like ATPase, C-terminal domain"/>
    <property type="match status" value="1"/>
</dbReference>
<dbReference type="EMBL" id="WTVN01000038">
    <property type="protein sequence ID" value="NMG45799.1"/>
    <property type="molecule type" value="Genomic_DNA"/>
</dbReference>
<reference evidence="3 4" key="1">
    <citation type="submission" date="2019-12" db="EMBL/GenBank/DDBJ databases">
        <title>Comparative genomics gives insights into the taxonomy of the Azoarcus-Aromatoleum group and reveals separate origins of nif in the plant-associated Azoarcus and non-plant-associated Aromatoleum sub-groups.</title>
        <authorList>
            <person name="Lafos M."/>
            <person name="Maluk M."/>
            <person name="Batista M."/>
            <person name="Junghare M."/>
            <person name="Carmona M."/>
            <person name="Faoro H."/>
            <person name="Cruz L.M."/>
            <person name="Battistoni F."/>
            <person name="De Souza E."/>
            <person name="Pedrosa F."/>
            <person name="Chen W.-M."/>
            <person name="Poole P.S."/>
            <person name="Dixon R.A."/>
            <person name="James E.K."/>
        </authorList>
    </citation>
    <scope>NUCLEOTIDE SEQUENCE [LARGE SCALE GENOMIC DNA]</scope>
    <source>
        <strain evidence="3 4">Td21</strain>
    </source>
</reference>
<evidence type="ECO:0000259" key="2">
    <source>
        <dbReference type="Pfam" id="PF06580"/>
    </source>
</evidence>
<comment type="caution">
    <text evidence="3">The sequence shown here is derived from an EMBL/GenBank/DDBJ whole genome shotgun (WGS) entry which is preliminary data.</text>
</comment>